<evidence type="ECO:0000313" key="2">
    <source>
        <dbReference type="EMBL" id="BAI97817.1"/>
    </source>
</evidence>
<dbReference type="AlphaFoldDB" id="D4Z5D5"/>
<sequence>MQPFSVSCRVPANHFRATAGQEGRAAKASRTAGRSVSEGPAGQPYLVREEPCQGRGNKAQPSRLREGGPGPEACFSRRRDGSRGSTIGKRWHAWPVSPTTRKEGRVASCHGPFRMAPDA</sequence>
<gene>
    <name evidence="2" type="ordered locus">SJA_C1-29830</name>
</gene>
<dbReference type="HOGENOM" id="CLU_2059925_0_0_5"/>
<proteinExistence type="predicted"/>
<reference evidence="2 3" key="1">
    <citation type="journal article" date="2010" name="J. Bacteriol.">
        <title>Complete genome sequence of the representative gamma-hexachlorocyclohexane-degrading bacterium Sphingobium japonicum UT26.</title>
        <authorList>
            <person name="Nagata Y."/>
            <person name="Ohtsubo Y."/>
            <person name="Endo R."/>
            <person name="Ichikawa N."/>
            <person name="Ankai A."/>
            <person name="Oguchi A."/>
            <person name="Fukui S."/>
            <person name="Fujita N."/>
            <person name="Tsuda M."/>
        </authorList>
    </citation>
    <scope>NUCLEOTIDE SEQUENCE [LARGE SCALE GENOMIC DNA]</scope>
    <source>
        <strain evidence="3">DSM 16413 / CCM 7287 / MTCC 6362 / UT26 / NBRC 101211 / UT26S</strain>
    </source>
</reference>
<evidence type="ECO:0000313" key="3">
    <source>
        <dbReference type="Proteomes" id="UP000007753"/>
    </source>
</evidence>
<dbReference type="EMBL" id="AP010803">
    <property type="protein sequence ID" value="BAI97817.1"/>
    <property type="molecule type" value="Genomic_DNA"/>
</dbReference>
<dbReference type="Proteomes" id="UP000007753">
    <property type="component" value="Chromosome 1"/>
</dbReference>
<keyword evidence="3" id="KW-1185">Reference proteome</keyword>
<dbReference type="STRING" id="452662.SJA_C1-29830"/>
<organism evidence="2 3">
    <name type="scientific">Sphingobium indicum (strain DSM 16413 / CCM 7287 / MTCC 6362 / UT26 / NBRC 101211 / UT26S)</name>
    <name type="common">Sphingobium japonicum</name>
    <dbReference type="NCBI Taxonomy" id="452662"/>
    <lineage>
        <taxon>Bacteria</taxon>
        <taxon>Pseudomonadati</taxon>
        <taxon>Pseudomonadota</taxon>
        <taxon>Alphaproteobacteria</taxon>
        <taxon>Sphingomonadales</taxon>
        <taxon>Sphingomonadaceae</taxon>
        <taxon>Sphingobium</taxon>
    </lineage>
</organism>
<dbReference type="KEGG" id="sjp:SJA_C1-29830"/>
<accession>D4Z5D5</accession>
<evidence type="ECO:0000256" key="1">
    <source>
        <dbReference type="SAM" id="MobiDB-lite"/>
    </source>
</evidence>
<feature type="region of interest" description="Disordered" evidence="1">
    <location>
        <begin position="1"/>
        <end position="119"/>
    </location>
</feature>
<protein>
    <submittedName>
        <fullName evidence="2">Uncharacterized protein</fullName>
    </submittedName>
</protein>
<name>D4Z5D5_SPHIU</name>